<gene>
    <name evidence="1" type="ORF">GCM10020369_08440</name>
</gene>
<evidence type="ECO:0000313" key="1">
    <source>
        <dbReference type="EMBL" id="GAA3383261.1"/>
    </source>
</evidence>
<keyword evidence="2" id="KW-1185">Reference proteome</keyword>
<dbReference type="Proteomes" id="UP001501676">
    <property type="component" value="Unassembled WGS sequence"/>
</dbReference>
<dbReference type="SUPFAM" id="SSF52518">
    <property type="entry name" value="Thiamin diphosphate-binding fold (THDP-binding)"/>
    <property type="match status" value="1"/>
</dbReference>
<name>A0ABP6SQZ2_9ACTN</name>
<protein>
    <submittedName>
        <fullName evidence="1">Uncharacterized protein</fullName>
    </submittedName>
</protein>
<evidence type="ECO:0000313" key="2">
    <source>
        <dbReference type="Proteomes" id="UP001501676"/>
    </source>
</evidence>
<dbReference type="Gene3D" id="3.40.50.970">
    <property type="match status" value="1"/>
</dbReference>
<accession>A0ABP6SQZ2</accession>
<organism evidence="1 2">
    <name type="scientific">Cryptosporangium minutisporangium</name>
    <dbReference type="NCBI Taxonomy" id="113569"/>
    <lineage>
        <taxon>Bacteria</taxon>
        <taxon>Bacillati</taxon>
        <taxon>Actinomycetota</taxon>
        <taxon>Actinomycetes</taxon>
        <taxon>Cryptosporangiales</taxon>
        <taxon>Cryptosporangiaceae</taxon>
        <taxon>Cryptosporangium</taxon>
    </lineage>
</organism>
<comment type="caution">
    <text evidence="1">The sequence shown here is derived from an EMBL/GenBank/DDBJ whole genome shotgun (WGS) entry which is preliminary data.</text>
</comment>
<reference evidence="2" key="1">
    <citation type="journal article" date="2019" name="Int. J. Syst. Evol. Microbiol.">
        <title>The Global Catalogue of Microorganisms (GCM) 10K type strain sequencing project: providing services to taxonomists for standard genome sequencing and annotation.</title>
        <authorList>
            <consortium name="The Broad Institute Genomics Platform"/>
            <consortium name="The Broad Institute Genome Sequencing Center for Infectious Disease"/>
            <person name="Wu L."/>
            <person name="Ma J."/>
        </authorList>
    </citation>
    <scope>NUCLEOTIDE SEQUENCE [LARGE SCALE GENOMIC DNA]</scope>
    <source>
        <strain evidence="2">JCM 9458</strain>
    </source>
</reference>
<proteinExistence type="predicted"/>
<dbReference type="InterPro" id="IPR029061">
    <property type="entry name" value="THDP-binding"/>
</dbReference>
<sequence>MLPLIDSLRVARIGRGRPRIRPDRVIADKASSHDPTRAAMRVRADRGRARHHCPRLRVQRAARARHRLEFDKNFDYVAIAAAIGCMAVRVSTVDDFRRAIIDSRSRVGVSVVVAATTPVDRYQDTIASLHSHDVYAVREHPES</sequence>
<dbReference type="EMBL" id="BAAAYN010000005">
    <property type="protein sequence ID" value="GAA3383261.1"/>
    <property type="molecule type" value="Genomic_DNA"/>
</dbReference>